<dbReference type="CDD" id="cd03215">
    <property type="entry name" value="ABC_Carb_Monos_II"/>
    <property type="match status" value="1"/>
</dbReference>
<dbReference type="CDD" id="cd03216">
    <property type="entry name" value="ABC_Carb_Monos_I"/>
    <property type="match status" value="1"/>
</dbReference>
<evidence type="ECO:0000256" key="5">
    <source>
        <dbReference type="ARBA" id="ARBA00022741"/>
    </source>
</evidence>
<dbReference type="GO" id="GO:0005524">
    <property type="term" value="F:ATP binding"/>
    <property type="evidence" value="ECO:0007669"/>
    <property type="project" value="UniProtKB-KW"/>
</dbReference>
<keyword evidence="3" id="KW-0762">Sugar transport</keyword>
<dbReference type="EMBL" id="JACCBA010000001">
    <property type="protein sequence ID" value="NYD44710.1"/>
    <property type="molecule type" value="Genomic_DNA"/>
</dbReference>
<evidence type="ECO:0000256" key="7">
    <source>
        <dbReference type="ARBA" id="ARBA00022967"/>
    </source>
</evidence>
<dbReference type="PANTHER" id="PTHR43790:SF3">
    <property type="entry name" value="D-ALLOSE IMPORT ATP-BINDING PROTEIN ALSA-RELATED"/>
    <property type="match status" value="1"/>
</dbReference>
<dbReference type="Proteomes" id="UP000529783">
    <property type="component" value="Unassembled WGS sequence"/>
</dbReference>
<dbReference type="SMART" id="SM00382">
    <property type="entry name" value="AAA"/>
    <property type="match status" value="2"/>
</dbReference>
<feature type="domain" description="ABC transporter" evidence="9">
    <location>
        <begin position="6"/>
        <end position="501"/>
    </location>
</feature>
<sequence length="512" mass="54512">MSAPVLELTGIAKSFGAVPALVSVDLVVEPGTIVGLLGQNGSGKSTLVKILTGIHRVDAGEIRFHGSVLESPVRHASRRGIVVIHQDLGLHPRLSVLDNVGVGDGYATGKLLPRSRRGELGTFRRLGERLGIDLDPWRLVGELSPAERVFVAVIRALRELEHGGGDGRPLILFDEPTALLPAAESARLIEMMRRLAAGGAGVLFITHRLAELMATCDKAAVIRDGSVVFERPTSEVSHDDYIEAMLGRRMSSYYPEKHPVAGGEPLLRVRGLRGRRLQGLDLDVRPGEIVGVTGLVGMGQEELPMLLCGGAPAAGGAVEVGGRSITTVRDALASGMAMVPGDRRRDGVWTGTTAQENVTLPVLGSLFDRGLLRARRQREQARDLMGRAGVHPPRPDLPISAFSGGNQQKIVFAKWMNTDPRILVLDEPTQGVDAGAKRDLLQWIVSETARGIAVVMASADHEQVAALCHRVLVLREGAIAAVLEGDQVTEEQILKASSGLTSSTGRPEGGTA</sequence>
<accession>A0A7Y9JDA8</accession>
<dbReference type="Pfam" id="PF00005">
    <property type="entry name" value="ABC_tran"/>
    <property type="match status" value="2"/>
</dbReference>
<keyword evidence="11" id="KW-1185">Reference proteome</keyword>
<keyword evidence="7" id="KW-1278">Translocase</keyword>
<evidence type="ECO:0000313" key="11">
    <source>
        <dbReference type="Proteomes" id="UP000529783"/>
    </source>
</evidence>
<keyword evidence="6 10" id="KW-0067">ATP-binding</keyword>
<evidence type="ECO:0000256" key="2">
    <source>
        <dbReference type="ARBA" id="ARBA00022475"/>
    </source>
</evidence>
<evidence type="ECO:0000256" key="4">
    <source>
        <dbReference type="ARBA" id="ARBA00022737"/>
    </source>
</evidence>
<organism evidence="10 11">
    <name type="scientific">Actinomadura luteofluorescens</name>
    <dbReference type="NCBI Taxonomy" id="46163"/>
    <lineage>
        <taxon>Bacteria</taxon>
        <taxon>Bacillati</taxon>
        <taxon>Actinomycetota</taxon>
        <taxon>Actinomycetes</taxon>
        <taxon>Streptosporangiales</taxon>
        <taxon>Thermomonosporaceae</taxon>
        <taxon>Actinomadura</taxon>
    </lineage>
</organism>
<comment type="caution">
    <text evidence="10">The sequence shown here is derived from an EMBL/GenBank/DDBJ whole genome shotgun (WGS) entry which is preliminary data.</text>
</comment>
<proteinExistence type="predicted"/>
<gene>
    <name evidence="10" type="ORF">BJY14_000693</name>
</gene>
<evidence type="ECO:0000256" key="8">
    <source>
        <dbReference type="ARBA" id="ARBA00023136"/>
    </source>
</evidence>
<evidence type="ECO:0000256" key="3">
    <source>
        <dbReference type="ARBA" id="ARBA00022597"/>
    </source>
</evidence>
<evidence type="ECO:0000259" key="9">
    <source>
        <dbReference type="PROSITE" id="PS50893"/>
    </source>
</evidence>
<dbReference type="PROSITE" id="PS00211">
    <property type="entry name" value="ABC_TRANSPORTER_1"/>
    <property type="match status" value="1"/>
</dbReference>
<name>A0A7Y9JDA8_9ACTN</name>
<evidence type="ECO:0000313" key="10">
    <source>
        <dbReference type="EMBL" id="NYD44710.1"/>
    </source>
</evidence>
<dbReference type="InterPro" id="IPR003593">
    <property type="entry name" value="AAA+_ATPase"/>
</dbReference>
<dbReference type="InterPro" id="IPR003439">
    <property type="entry name" value="ABC_transporter-like_ATP-bd"/>
</dbReference>
<evidence type="ECO:0000256" key="1">
    <source>
        <dbReference type="ARBA" id="ARBA00022448"/>
    </source>
</evidence>
<keyword evidence="1" id="KW-0813">Transport</keyword>
<keyword evidence="5" id="KW-0547">Nucleotide-binding</keyword>
<dbReference type="InterPro" id="IPR050107">
    <property type="entry name" value="ABC_carbohydrate_import_ATPase"/>
</dbReference>
<dbReference type="SUPFAM" id="SSF52540">
    <property type="entry name" value="P-loop containing nucleoside triphosphate hydrolases"/>
    <property type="match status" value="2"/>
</dbReference>
<dbReference type="PANTHER" id="PTHR43790">
    <property type="entry name" value="CARBOHYDRATE TRANSPORT ATP-BINDING PROTEIN MG119-RELATED"/>
    <property type="match status" value="1"/>
</dbReference>
<keyword evidence="4" id="KW-0677">Repeat</keyword>
<keyword evidence="2" id="KW-1003">Cell membrane</keyword>
<dbReference type="Gene3D" id="3.40.50.300">
    <property type="entry name" value="P-loop containing nucleotide triphosphate hydrolases"/>
    <property type="match status" value="2"/>
</dbReference>
<keyword evidence="8" id="KW-0472">Membrane</keyword>
<dbReference type="RefSeq" id="WP_179842258.1">
    <property type="nucleotide sequence ID" value="NZ_JACCBA010000001.1"/>
</dbReference>
<dbReference type="InterPro" id="IPR027417">
    <property type="entry name" value="P-loop_NTPase"/>
</dbReference>
<dbReference type="InterPro" id="IPR017871">
    <property type="entry name" value="ABC_transporter-like_CS"/>
</dbReference>
<dbReference type="AlphaFoldDB" id="A0A7Y9JDA8"/>
<evidence type="ECO:0000256" key="6">
    <source>
        <dbReference type="ARBA" id="ARBA00022840"/>
    </source>
</evidence>
<protein>
    <submittedName>
        <fullName evidence="10">Ribose transport system ATP-binding protein</fullName>
    </submittedName>
</protein>
<dbReference type="GO" id="GO:0016887">
    <property type="term" value="F:ATP hydrolysis activity"/>
    <property type="evidence" value="ECO:0007669"/>
    <property type="project" value="InterPro"/>
</dbReference>
<dbReference type="PROSITE" id="PS50893">
    <property type="entry name" value="ABC_TRANSPORTER_2"/>
    <property type="match status" value="1"/>
</dbReference>
<reference evidence="10 11" key="1">
    <citation type="submission" date="2020-07" db="EMBL/GenBank/DDBJ databases">
        <title>Sequencing the genomes of 1000 actinobacteria strains.</title>
        <authorList>
            <person name="Klenk H.-P."/>
        </authorList>
    </citation>
    <scope>NUCLEOTIDE SEQUENCE [LARGE SCALE GENOMIC DNA]</scope>
    <source>
        <strain evidence="10 11">DSM 40398</strain>
    </source>
</reference>